<protein>
    <submittedName>
        <fullName evidence="2">Uncharacterized protein</fullName>
    </submittedName>
</protein>
<feature type="transmembrane region" description="Helical" evidence="1">
    <location>
        <begin position="128"/>
        <end position="151"/>
    </location>
</feature>
<dbReference type="VEuPathDB" id="FungiDB:VP01_590g4"/>
<evidence type="ECO:0000256" key="1">
    <source>
        <dbReference type="SAM" id="Phobius"/>
    </source>
</evidence>
<accession>A0A0L6UHU8</accession>
<sequence length="158" mass="17331">MAAASISIKTFTPPPPTLLKIDPLSLSNCPSSKTGFNIYKKIYNKTNAKLREHIKQLSFKTYGQKYKDLQVDSVMNLVSFCDTFLLAGTSPKGKLTLTIFPFSNVLVALEIHKATLTCTTLNCSIAPAMLAFCIADFLATLTLNFVFGINLTNTEPTK</sequence>
<name>A0A0L6UHU8_9BASI</name>
<organism evidence="2 3">
    <name type="scientific">Puccinia sorghi</name>
    <dbReference type="NCBI Taxonomy" id="27349"/>
    <lineage>
        <taxon>Eukaryota</taxon>
        <taxon>Fungi</taxon>
        <taxon>Dikarya</taxon>
        <taxon>Basidiomycota</taxon>
        <taxon>Pucciniomycotina</taxon>
        <taxon>Pucciniomycetes</taxon>
        <taxon>Pucciniales</taxon>
        <taxon>Pucciniaceae</taxon>
        <taxon>Puccinia</taxon>
    </lineage>
</organism>
<dbReference type="EMBL" id="LAVV01011174">
    <property type="protein sequence ID" value="KNZ48098.1"/>
    <property type="molecule type" value="Genomic_DNA"/>
</dbReference>
<comment type="caution">
    <text evidence="2">The sequence shown here is derived from an EMBL/GenBank/DDBJ whole genome shotgun (WGS) entry which is preliminary data.</text>
</comment>
<keyword evidence="3" id="KW-1185">Reference proteome</keyword>
<gene>
    <name evidence="2" type="ORF">VP01_590g4</name>
</gene>
<evidence type="ECO:0000313" key="3">
    <source>
        <dbReference type="Proteomes" id="UP000037035"/>
    </source>
</evidence>
<proteinExistence type="predicted"/>
<dbReference type="Proteomes" id="UP000037035">
    <property type="component" value="Unassembled WGS sequence"/>
</dbReference>
<keyword evidence="1" id="KW-0812">Transmembrane</keyword>
<reference evidence="2 3" key="1">
    <citation type="submission" date="2015-08" db="EMBL/GenBank/DDBJ databases">
        <title>Next Generation Sequencing and Analysis of the Genome of Puccinia sorghi L Schw, the Causal Agent of Maize Common Rust.</title>
        <authorList>
            <person name="Rochi L."/>
            <person name="Burguener G."/>
            <person name="Darino M."/>
            <person name="Turjanski A."/>
            <person name="Kreff E."/>
            <person name="Dieguez M.J."/>
            <person name="Sacco F."/>
        </authorList>
    </citation>
    <scope>NUCLEOTIDE SEQUENCE [LARGE SCALE GENOMIC DNA]</scope>
    <source>
        <strain evidence="2 3">RO10H11247</strain>
    </source>
</reference>
<keyword evidence="1" id="KW-1133">Transmembrane helix</keyword>
<evidence type="ECO:0000313" key="2">
    <source>
        <dbReference type="EMBL" id="KNZ48098.1"/>
    </source>
</evidence>
<keyword evidence="1" id="KW-0472">Membrane</keyword>
<dbReference type="AlphaFoldDB" id="A0A0L6UHU8"/>